<feature type="domain" description="Amidase" evidence="4">
    <location>
        <begin position="85"/>
        <end position="537"/>
    </location>
</feature>
<dbReference type="PIRSF" id="PIRSF001221">
    <property type="entry name" value="Amidase_fungi"/>
    <property type="match status" value="1"/>
</dbReference>
<proteinExistence type="inferred from homology"/>
<keyword evidence="6" id="KW-1185">Reference proteome</keyword>
<dbReference type="EMBL" id="KB445555">
    <property type="protein sequence ID" value="EMC96862.1"/>
    <property type="molecule type" value="Genomic_DNA"/>
</dbReference>
<dbReference type="InterPro" id="IPR036928">
    <property type="entry name" value="AS_sf"/>
</dbReference>
<name>M2LR03_BAUPA</name>
<dbReference type="GeneID" id="19114866"/>
<comment type="similarity">
    <text evidence="1">Belongs to the amidase family.</text>
</comment>
<dbReference type="PANTHER" id="PTHR46072">
    <property type="entry name" value="AMIDASE-RELATED-RELATED"/>
    <property type="match status" value="1"/>
</dbReference>
<evidence type="ECO:0000259" key="4">
    <source>
        <dbReference type="Pfam" id="PF01425"/>
    </source>
</evidence>
<evidence type="ECO:0000256" key="1">
    <source>
        <dbReference type="ARBA" id="ARBA00009199"/>
    </source>
</evidence>
<gene>
    <name evidence="5" type="ORF">BAUCODRAFT_492129</name>
</gene>
<evidence type="ECO:0000256" key="2">
    <source>
        <dbReference type="ARBA" id="ARBA00022801"/>
    </source>
</evidence>
<dbReference type="Proteomes" id="UP000011761">
    <property type="component" value="Unassembled WGS sequence"/>
</dbReference>
<dbReference type="OMA" id="PFDCWQA"/>
<dbReference type="RefSeq" id="XP_007676718.1">
    <property type="nucleotide sequence ID" value="XM_007678528.1"/>
</dbReference>
<evidence type="ECO:0000256" key="3">
    <source>
        <dbReference type="PIRSR" id="PIRSR001221-1"/>
    </source>
</evidence>
<dbReference type="SUPFAM" id="SSF75304">
    <property type="entry name" value="Amidase signature (AS) enzymes"/>
    <property type="match status" value="1"/>
</dbReference>
<feature type="active site" description="Charge relay system" evidence="3">
    <location>
        <position position="217"/>
    </location>
</feature>
<dbReference type="HOGENOM" id="CLU_009600_9_2_1"/>
<evidence type="ECO:0000313" key="6">
    <source>
        <dbReference type="Proteomes" id="UP000011761"/>
    </source>
</evidence>
<dbReference type="InterPro" id="IPR023631">
    <property type="entry name" value="Amidase_dom"/>
</dbReference>
<protein>
    <recommendedName>
        <fullName evidence="4">Amidase domain-containing protein</fullName>
    </recommendedName>
</protein>
<sequence>MVAQGVSTAPAKEYQAIASRAQQSVLDSLPAQCRLSSTAKADLLSNLPSAVEDCGLLGPKQLEITSLTASVLLQRIHARELTAVEATEAFCARAAIVHQLVNCLVDFFPDEAIASAAALDKELEKTGKPVGPLHGLPISIKDIMNVKGHVTTMGFTAWYHNEPASSDASVVKVMRDAGAIIFARTTCPQSGMALETVSNLWGRTLNAINPDFGSGGSSGGEAVLTALKGTPASPLSTDIGGSIRGPAAFNGLYGMRPSHDRVPRTGLVHPALGNVSIKSAAGPVCHSMEDLKLFIKLIVTHPTMPYETSCILPFWDDSASAPKKLRVGLMTTDGVVEPHPPVQRALRESAARLHAAGHEVVDFRAPFDCWQAAMTTFALYFQTGAKEAKALLEMAGEPPIHQFDYNLKIFGVKELTAPEIFHHSRQQAACKARFQQAWDEAKIDCLLCPVAPQAAVPHDFPVWWGYTSLFNLLDYPSVVMPVKGVKVDQKLDEKDASYQPRDNPFDRPNWEIYDAKRWKSQPVCVQIVGRPFRDEYLIAVSEAMDTVINPR</sequence>
<feature type="active site" description="Charge relay system" evidence="3">
    <location>
        <position position="141"/>
    </location>
</feature>
<evidence type="ECO:0000313" key="5">
    <source>
        <dbReference type="EMBL" id="EMC96862.1"/>
    </source>
</evidence>
<dbReference type="STRING" id="717646.M2LR03"/>
<dbReference type="AlphaFoldDB" id="M2LR03"/>
<dbReference type="Gene3D" id="3.90.1300.10">
    <property type="entry name" value="Amidase signature (AS) domain"/>
    <property type="match status" value="1"/>
</dbReference>
<dbReference type="KEGG" id="bcom:BAUCODRAFT_492129"/>
<reference evidence="5 6" key="1">
    <citation type="journal article" date="2012" name="PLoS Pathog.">
        <title>Diverse lifestyles and strategies of plant pathogenesis encoded in the genomes of eighteen Dothideomycetes fungi.</title>
        <authorList>
            <person name="Ohm R.A."/>
            <person name="Feau N."/>
            <person name="Henrissat B."/>
            <person name="Schoch C.L."/>
            <person name="Horwitz B.A."/>
            <person name="Barry K.W."/>
            <person name="Condon B.J."/>
            <person name="Copeland A.C."/>
            <person name="Dhillon B."/>
            <person name="Glaser F."/>
            <person name="Hesse C.N."/>
            <person name="Kosti I."/>
            <person name="LaButti K."/>
            <person name="Lindquist E.A."/>
            <person name="Lucas S."/>
            <person name="Salamov A.A."/>
            <person name="Bradshaw R.E."/>
            <person name="Ciuffetti L."/>
            <person name="Hamelin R.C."/>
            <person name="Kema G.H.J."/>
            <person name="Lawrence C."/>
            <person name="Scott J.A."/>
            <person name="Spatafora J.W."/>
            <person name="Turgeon B.G."/>
            <person name="de Wit P.J.G.M."/>
            <person name="Zhong S."/>
            <person name="Goodwin S.B."/>
            <person name="Grigoriev I.V."/>
        </authorList>
    </citation>
    <scope>NUCLEOTIDE SEQUENCE [LARGE SCALE GENOMIC DNA]</scope>
    <source>
        <strain evidence="5 6">UAMH 10762</strain>
    </source>
</reference>
<organism evidence="5 6">
    <name type="scientific">Baudoinia panamericana (strain UAMH 10762)</name>
    <name type="common">Angels' share fungus</name>
    <name type="synonym">Baudoinia compniacensis (strain UAMH 10762)</name>
    <dbReference type="NCBI Taxonomy" id="717646"/>
    <lineage>
        <taxon>Eukaryota</taxon>
        <taxon>Fungi</taxon>
        <taxon>Dikarya</taxon>
        <taxon>Ascomycota</taxon>
        <taxon>Pezizomycotina</taxon>
        <taxon>Dothideomycetes</taxon>
        <taxon>Dothideomycetidae</taxon>
        <taxon>Mycosphaerellales</taxon>
        <taxon>Teratosphaeriaceae</taxon>
        <taxon>Baudoinia</taxon>
    </lineage>
</organism>
<dbReference type="eggNOG" id="KOG1212">
    <property type="taxonomic scope" value="Eukaryota"/>
</dbReference>
<dbReference type="GO" id="GO:0016787">
    <property type="term" value="F:hydrolase activity"/>
    <property type="evidence" value="ECO:0007669"/>
    <property type="project" value="UniProtKB-KW"/>
</dbReference>
<dbReference type="Pfam" id="PF01425">
    <property type="entry name" value="Amidase"/>
    <property type="match status" value="1"/>
</dbReference>
<keyword evidence="2" id="KW-0378">Hydrolase</keyword>
<accession>M2LR03</accession>
<dbReference type="OrthoDB" id="6428749at2759"/>
<feature type="active site" description="Acyl-ester intermediate" evidence="3">
    <location>
        <position position="242"/>
    </location>
</feature>